<dbReference type="SMART" id="SM00448">
    <property type="entry name" value="REC"/>
    <property type="match status" value="1"/>
</dbReference>
<dbReference type="InterPro" id="IPR001789">
    <property type="entry name" value="Sig_transdc_resp-reg_receiver"/>
</dbReference>
<accession>A0A8J6NBQ3</accession>
<dbReference type="GO" id="GO:0000160">
    <property type="term" value="P:phosphorelay signal transduction system"/>
    <property type="evidence" value="ECO:0007669"/>
    <property type="project" value="UniProtKB-KW"/>
</dbReference>
<dbReference type="PROSITE" id="PS50110">
    <property type="entry name" value="RESPONSE_REGULATORY"/>
    <property type="match status" value="1"/>
</dbReference>
<keyword evidence="2" id="KW-0902">Two-component regulatory system</keyword>
<evidence type="ECO:0000313" key="5">
    <source>
        <dbReference type="EMBL" id="MBC8209284.1"/>
    </source>
</evidence>
<dbReference type="AlphaFoldDB" id="A0A8J6NBQ3"/>
<keyword evidence="1 3" id="KW-0597">Phosphoprotein</keyword>
<dbReference type="InterPro" id="IPR050595">
    <property type="entry name" value="Bact_response_regulator"/>
</dbReference>
<comment type="caution">
    <text evidence="5">The sequence shown here is derived from an EMBL/GenBank/DDBJ whole genome shotgun (WGS) entry which is preliminary data.</text>
</comment>
<name>A0A8J6NBQ3_9BACT</name>
<dbReference type="PANTHER" id="PTHR44591:SF14">
    <property type="entry name" value="PROTEIN PILG"/>
    <property type="match status" value="1"/>
</dbReference>
<evidence type="ECO:0000313" key="6">
    <source>
        <dbReference type="Proteomes" id="UP000599024"/>
    </source>
</evidence>
<dbReference type="Gene3D" id="3.40.50.2300">
    <property type="match status" value="1"/>
</dbReference>
<dbReference type="Proteomes" id="UP000599024">
    <property type="component" value="Unassembled WGS sequence"/>
</dbReference>
<feature type="domain" description="Response regulatory" evidence="4">
    <location>
        <begin position="2"/>
        <end position="117"/>
    </location>
</feature>
<evidence type="ECO:0000256" key="2">
    <source>
        <dbReference type="ARBA" id="ARBA00023012"/>
    </source>
</evidence>
<organism evidence="5 6">
    <name type="scientific">Candidatus Desulfatifera sulfidica</name>
    <dbReference type="NCBI Taxonomy" id="2841691"/>
    <lineage>
        <taxon>Bacteria</taxon>
        <taxon>Pseudomonadati</taxon>
        <taxon>Thermodesulfobacteriota</taxon>
        <taxon>Desulfobulbia</taxon>
        <taxon>Desulfobulbales</taxon>
        <taxon>Desulfobulbaceae</taxon>
        <taxon>Candidatus Desulfatifera</taxon>
    </lineage>
</organism>
<dbReference type="Pfam" id="PF00072">
    <property type="entry name" value="Response_reg"/>
    <property type="match status" value="1"/>
</dbReference>
<evidence type="ECO:0000259" key="4">
    <source>
        <dbReference type="PROSITE" id="PS50110"/>
    </source>
</evidence>
<reference evidence="5 6" key="1">
    <citation type="submission" date="2020-08" db="EMBL/GenBank/DDBJ databases">
        <title>Bridging the membrane lipid divide: bacteria of the FCB group superphylum have the potential to synthesize archaeal ether lipids.</title>
        <authorList>
            <person name="Villanueva L."/>
            <person name="Von Meijenfeldt F.A.B."/>
            <person name="Westbye A.B."/>
            <person name="Yadav S."/>
            <person name="Hopmans E.C."/>
            <person name="Dutilh B.E."/>
            <person name="Sinninghe Damste J.S."/>
        </authorList>
    </citation>
    <scope>NUCLEOTIDE SEQUENCE [LARGE SCALE GENOMIC DNA]</scope>
    <source>
        <strain evidence="5">NIOZ-UU81</strain>
    </source>
</reference>
<evidence type="ECO:0000256" key="1">
    <source>
        <dbReference type="ARBA" id="ARBA00022553"/>
    </source>
</evidence>
<proteinExistence type="predicted"/>
<dbReference type="SUPFAM" id="SSF52172">
    <property type="entry name" value="CheY-like"/>
    <property type="match status" value="1"/>
</dbReference>
<dbReference type="PANTHER" id="PTHR44591">
    <property type="entry name" value="STRESS RESPONSE REGULATOR PROTEIN 1"/>
    <property type="match status" value="1"/>
</dbReference>
<protein>
    <submittedName>
        <fullName evidence="5">Response regulator</fullName>
    </submittedName>
</protein>
<sequence length="119" mass="13152">MRILLVDDEQELVSTLAERLSMRGIDADWACSGEEALEKAGRQNYDLAVLDVKMPRISGLEVKAEMEMIQPELRYIFMTGHGSANDFYSGSSDAKTVGYLIKPVNIDILIGKIKEALSG</sequence>
<dbReference type="EMBL" id="JACNLK010000088">
    <property type="protein sequence ID" value="MBC8209284.1"/>
    <property type="molecule type" value="Genomic_DNA"/>
</dbReference>
<dbReference type="InterPro" id="IPR011006">
    <property type="entry name" value="CheY-like_superfamily"/>
</dbReference>
<feature type="modified residue" description="4-aspartylphosphate" evidence="3">
    <location>
        <position position="51"/>
    </location>
</feature>
<evidence type="ECO:0000256" key="3">
    <source>
        <dbReference type="PROSITE-ProRule" id="PRU00169"/>
    </source>
</evidence>
<gene>
    <name evidence="5" type="ORF">H8E79_08990</name>
</gene>